<evidence type="ECO:0000313" key="11">
    <source>
        <dbReference type="Proteomes" id="UP000242381"/>
    </source>
</evidence>
<accession>A0A1X0SED4</accession>
<dbReference type="Gene3D" id="1.20.1160.11">
    <property type="entry name" value="Paired amphipathic helix"/>
    <property type="match status" value="3"/>
</dbReference>
<evidence type="ECO:0000256" key="3">
    <source>
        <dbReference type="ARBA" id="ARBA00022737"/>
    </source>
</evidence>
<dbReference type="GO" id="GO:0010628">
    <property type="term" value="P:positive regulation of gene expression"/>
    <property type="evidence" value="ECO:0007669"/>
    <property type="project" value="UniProtKB-ARBA"/>
</dbReference>
<keyword evidence="3" id="KW-0677">Repeat</keyword>
<evidence type="ECO:0000256" key="1">
    <source>
        <dbReference type="ARBA" id="ARBA00004123"/>
    </source>
</evidence>
<dbReference type="InterPro" id="IPR013194">
    <property type="entry name" value="HDAC_interact_dom"/>
</dbReference>
<protein>
    <recommendedName>
        <fullName evidence="9">Histone deacetylase interacting domain-containing protein</fullName>
    </recommendedName>
</protein>
<keyword evidence="4" id="KW-0805">Transcription regulation</keyword>
<dbReference type="InterPro" id="IPR031693">
    <property type="entry name" value="Sin3_C"/>
</dbReference>
<dbReference type="InterPro" id="IPR003822">
    <property type="entry name" value="PAH"/>
</dbReference>
<proteinExistence type="predicted"/>
<dbReference type="VEuPathDB" id="FungiDB:BCV72DRAFT_302854"/>
<evidence type="ECO:0000256" key="5">
    <source>
        <dbReference type="ARBA" id="ARBA00023163"/>
    </source>
</evidence>
<feature type="region of interest" description="Disordered" evidence="8">
    <location>
        <begin position="348"/>
        <end position="390"/>
    </location>
</feature>
<feature type="region of interest" description="Disordered" evidence="8">
    <location>
        <begin position="779"/>
        <end position="888"/>
    </location>
</feature>
<feature type="domain" description="Histone deacetylase interacting" evidence="9">
    <location>
        <begin position="486"/>
        <end position="587"/>
    </location>
</feature>
<dbReference type="GO" id="GO:0003714">
    <property type="term" value="F:transcription corepressor activity"/>
    <property type="evidence" value="ECO:0007669"/>
    <property type="project" value="InterPro"/>
</dbReference>
<dbReference type="PANTHER" id="PTHR12346:SF0">
    <property type="entry name" value="SIN3A, ISOFORM G"/>
    <property type="match status" value="1"/>
</dbReference>
<dbReference type="FunFam" id="1.20.1160.11:FF:000001">
    <property type="entry name" value="Paired amphipathic helix protein Sin3"/>
    <property type="match status" value="1"/>
</dbReference>
<dbReference type="OMA" id="RNEYTEH"/>
<dbReference type="Pfam" id="PF02671">
    <property type="entry name" value="PAH"/>
    <property type="match status" value="3"/>
</dbReference>
<dbReference type="AlphaFoldDB" id="A0A1X0SED4"/>
<dbReference type="VEuPathDB" id="FungiDB:BCV72DRAFT_318831"/>
<evidence type="ECO:0000256" key="4">
    <source>
        <dbReference type="ARBA" id="ARBA00023015"/>
    </source>
</evidence>
<dbReference type="FunFam" id="1.20.1160.11:FF:000003">
    <property type="entry name" value="Paired amphipathic helix SIN3-like protein"/>
    <property type="match status" value="1"/>
</dbReference>
<evidence type="ECO:0000256" key="6">
    <source>
        <dbReference type="ARBA" id="ARBA00023242"/>
    </source>
</evidence>
<dbReference type="GO" id="GO:0000122">
    <property type="term" value="P:negative regulation of transcription by RNA polymerase II"/>
    <property type="evidence" value="ECO:0007669"/>
    <property type="project" value="TreeGrafter"/>
</dbReference>
<reference evidence="10 11" key="1">
    <citation type="journal article" date="2016" name="Proc. Natl. Acad. Sci. U.S.A.">
        <title>Lipid metabolic changes in an early divergent fungus govern the establishment of a mutualistic symbiosis with endobacteria.</title>
        <authorList>
            <person name="Lastovetsky O.A."/>
            <person name="Gaspar M.L."/>
            <person name="Mondo S.J."/>
            <person name="LaButti K.M."/>
            <person name="Sandor L."/>
            <person name="Grigoriev I.V."/>
            <person name="Henry S.A."/>
            <person name="Pawlowska T.E."/>
        </authorList>
    </citation>
    <scope>NUCLEOTIDE SEQUENCE [LARGE SCALE GENOMIC DNA]</scope>
    <source>
        <strain evidence="10 11">ATCC 11559</strain>
    </source>
</reference>
<name>A0A1X0SED4_RHIZD</name>
<dbReference type="FunFam" id="1.20.1160.11:FF:000002">
    <property type="entry name" value="Paired amphipathic helix protein SIN3"/>
    <property type="match status" value="1"/>
</dbReference>
<keyword evidence="5" id="KW-0804">Transcription</keyword>
<feature type="compositionally biased region" description="Acidic residues" evidence="8">
    <location>
        <begin position="825"/>
        <end position="836"/>
    </location>
</feature>
<keyword evidence="2" id="KW-0678">Repressor</keyword>
<dbReference type="Proteomes" id="UP000242381">
    <property type="component" value="Unassembled WGS sequence"/>
</dbReference>
<dbReference type="PANTHER" id="PTHR12346">
    <property type="entry name" value="SIN3B-RELATED"/>
    <property type="match status" value="1"/>
</dbReference>
<organism evidence="10 11">
    <name type="scientific">Rhizopus microsporus</name>
    <dbReference type="NCBI Taxonomy" id="58291"/>
    <lineage>
        <taxon>Eukaryota</taxon>
        <taxon>Fungi</taxon>
        <taxon>Fungi incertae sedis</taxon>
        <taxon>Mucoromycota</taxon>
        <taxon>Mucoromycotina</taxon>
        <taxon>Mucoromycetes</taxon>
        <taxon>Mucorales</taxon>
        <taxon>Mucorineae</taxon>
        <taxon>Rhizopodaceae</taxon>
        <taxon>Rhizopus</taxon>
    </lineage>
</organism>
<feature type="compositionally biased region" description="Acidic residues" evidence="8">
    <location>
        <begin position="858"/>
        <end position="872"/>
    </location>
</feature>
<sequence length="1201" mass="140028">MHNCLQMPKSIDDPLFYLLSLSLPTLLTKKARKSVDAWLIRWPSICAILLEMDYLAHAQFPEASNHLGEPSVKHLRYIQQKFSDRVFIPFHYDLTQAVQHKNAMCSLAIKNYYQIKSFFLIVCAFARDREIGSIKVTLSARAPNHTTTTTTAPQKDEFRPLNVKDALTYLDQVKTKFANQPDTYGRFLDIMKDFKSQLIDTPGVIERVSSLFRGHPSLISGFNTFLPPGYSIECSIDEQERNMIKVTTPSGTTTISDSEPLNLRQDTTEQKDTGPLEFNHAIAYVHKIKNHFSSQPDVYKKFLEILQTYQKGERPIQKIYEEIKVLFHGSVELLDEFKQFLPEPKQSKKRLGAIPSLNISKRSKHHHRNDEIETSDVRSQTSAPSDDADYARPTFSAEEAEFFDKVKTYIGNKATYNAFLKVLNLFSQQLVDQNVLVSRVESFIGGNKELFDWFKVLVGYNGNDEVIENIPVSKPKMVVKEDDKNDAVNCGPSYRYVPKQWQNNICSGRDALCWDVLNDTYLSHPTWASEDTNSVASKKNQYEEALHRVEEERYDYDLNIEANLATIALLEPLAKKISMMGPEEKANFKLSSDFGINSKAVFRRILKKIYGPQKGLEIINLLYNNPSQAVPVVLKRLKQKDDEWKRAQREWNKIWREVEAKNYWKSLDHQGITFKMTDRKTLTTRALVAEAEATKQFSFGFQDIGVFKDVSRLVYFFLDRQPVYNLDDCDSMRRFMNMIIPMMFDVQDVEPSTTTIEDIKMEEVDDDEFDDKSSVHSLDSVLANQGKKASDNSSKRSTRRNRNERDDGLLKNVLMRNTSKMQSSSDEEDSYDEDEQEQIKQESSPEEQEQQQQHLQQEDTDEDQEEEEEEQPKEEVRKEPSIDPENQKTYNFFADNGYYCFFRLYQVLYDRLYKMKKLDLEYKKNPEKSKKACKDALDLGITPRRFKALKMDTKKGYYNVLLSLIDKLFEGDIDQQTFEESVRFIFGADAYVLFTIDKLVLSLVRHIHIIITDTHSQELFEIFRTENRAEKMNQADIMTYRTKIMSMLESTDNVYHIAFKLQSRILSIQLLDSNKQAKRSQIKETTYDEYVANYIDWSKETKGIDQSLLTPRFLKRNLRKKEHLPKDVTVHSGLQYKICRDTYHMFYIIGTEDVFVRHSSISQRRALNSEKDNQWHKWLDNHWDSQVDKSQAEEQAKKLFH</sequence>
<evidence type="ECO:0000256" key="7">
    <source>
        <dbReference type="PROSITE-ProRule" id="PRU00810"/>
    </source>
</evidence>
<dbReference type="InterPro" id="IPR039774">
    <property type="entry name" value="Sin3-like"/>
</dbReference>
<evidence type="ECO:0000313" key="10">
    <source>
        <dbReference type="EMBL" id="ORE22666.1"/>
    </source>
</evidence>
<dbReference type="EMBL" id="KV921264">
    <property type="protein sequence ID" value="ORE22666.1"/>
    <property type="molecule type" value="Genomic_DNA"/>
</dbReference>
<dbReference type="GO" id="GO:0033698">
    <property type="term" value="C:Rpd3L complex"/>
    <property type="evidence" value="ECO:0007669"/>
    <property type="project" value="UniProtKB-ARBA"/>
</dbReference>
<keyword evidence="6 7" id="KW-0539">Nucleus</keyword>
<dbReference type="Pfam" id="PF16879">
    <property type="entry name" value="Sin3a_C"/>
    <property type="match status" value="1"/>
</dbReference>
<dbReference type="SUPFAM" id="SSF47762">
    <property type="entry name" value="PAH2 domain"/>
    <property type="match status" value="3"/>
</dbReference>
<evidence type="ECO:0000256" key="2">
    <source>
        <dbReference type="ARBA" id="ARBA00022491"/>
    </source>
</evidence>
<dbReference type="InterPro" id="IPR036600">
    <property type="entry name" value="PAH_sf"/>
</dbReference>
<evidence type="ECO:0000256" key="8">
    <source>
        <dbReference type="SAM" id="MobiDB-lite"/>
    </source>
</evidence>
<evidence type="ECO:0000259" key="9">
    <source>
        <dbReference type="SMART" id="SM00761"/>
    </source>
</evidence>
<comment type="subcellular location">
    <subcellularLocation>
        <location evidence="1 7">Nucleus</location>
    </subcellularLocation>
</comment>
<gene>
    <name evidence="10" type="ORF">BCV71DRAFT_259973</name>
</gene>
<dbReference type="PROSITE" id="PS51477">
    <property type="entry name" value="PAH"/>
    <property type="match status" value="3"/>
</dbReference>
<dbReference type="Pfam" id="PF08295">
    <property type="entry name" value="Sin3_corepress"/>
    <property type="match status" value="1"/>
</dbReference>
<dbReference type="SMART" id="SM00761">
    <property type="entry name" value="HDAC_interact"/>
    <property type="match status" value="1"/>
</dbReference>